<proteinExistence type="predicted"/>
<evidence type="ECO:0000313" key="2">
    <source>
        <dbReference type="EMBL" id="SQA86977.1"/>
    </source>
</evidence>
<dbReference type="Proteomes" id="UP000251937">
    <property type="component" value="Unassembled WGS sequence"/>
</dbReference>
<protein>
    <submittedName>
        <fullName evidence="2">Uncharacterized protein</fullName>
    </submittedName>
</protein>
<organism evidence="2 4">
    <name type="scientific">Chryseobacterium balustinum</name>
    <dbReference type="NCBI Taxonomy" id="246"/>
    <lineage>
        <taxon>Bacteria</taxon>
        <taxon>Pseudomonadati</taxon>
        <taxon>Bacteroidota</taxon>
        <taxon>Flavobacteriia</taxon>
        <taxon>Flavobacteriales</taxon>
        <taxon>Weeksellaceae</taxon>
        <taxon>Chryseobacterium group</taxon>
        <taxon>Chryseobacterium</taxon>
    </lineage>
</organism>
<evidence type="ECO:0000313" key="1">
    <source>
        <dbReference type="EMBL" id="SKB84935.1"/>
    </source>
</evidence>
<dbReference type="RefSeq" id="WP_228418906.1">
    <property type="nucleotide sequence ID" value="NZ_FUZE01000010.1"/>
</dbReference>
<dbReference type="EMBL" id="FUZE01000010">
    <property type="protein sequence ID" value="SKB84935.1"/>
    <property type="molecule type" value="Genomic_DNA"/>
</dbReference>
<gene>
    <name evidence="2" type="ORF">NCTC11212_00377</name>
    <name evidence="1" type="ORF">SAMN05421800_110134</name>
</gene>
<comment type="caution">
    <text evidence="2">The sequence shown here is derived from an EMBL/GenBank/DDBJ whole genome shotgun (WGS) entry which is preliminary data.</text>
</comment>
<evidence type="ECO:0000313" key="4">
    <source>
        <dbReference type="Proteomes" id="UP000251937"/>
    </source>
</evidence>
<dbReference type="AlphaFoldDB" id="A0AAX2IFV1"/>
<evidence type="ECO:0000313" key="3">
    <source>
        <dbReference type="Proteomes" id="UP000190669"/>
    </source>
</evidence>
<reference evidence="1 3" key="1">
    <citation type="submission" date="2017-02" db="EMBL/GenBank/DDBJ databases">
        <authorList>
            <person name="Varghese N."/>
            <person name="Submissions S."/>
        </authorList>
    </citation>
    <scope>NUCLEOTIDE SEQUENCE [LARGE SCALE GENOMIC DNA]</scope>
    <source>
        <strain evidence="1 3">DSM 16775</strain>
    </source>
</reference>
<accession>A0AAX2IFV1</accession>
<sequence length="234" mass="25006">MKIYRNGLDKKYKIPIDQFEFNLKSGETKNITINVIKQSSEIKYQQETIKVSYNENKNELLQISFFVSFIISANLYSQTTGNSTVAVTLPIVTLMDIEPAGTITMSFSNPDVAGNPIISPAANTTKWINYTSAIALGGVTRKITASINTLIPEIDIKIQAATASGFGGGTLGIPSAQVTLNTTSQTIIGGIGGAFTGNGANNGHRLTISLSANTYSNLSARTNTPVVITYTITE</sequence>
<reference evidence="2 4" key="2">
    <citation type="submission" date="2018-06" db="EMBL/GenBank/DDBJ databases">
        <authorList>
            <consortium name="Pathogen Informatics"/>
            <person name="Doyle S."/>
        </authorList>
    </citation>
    <scope>NUCLEOTIDE SEQUENCE [LARGE SCALE GENOMIC DNA]</scope>
    <source>
        <strain evidence="2 4">NCTC11212</strain>
    </source>
</reference>
<dbReference type="EMBL" id="UAVR01000002">
    <property type="protein sequence ID" value="SQA86977.1"/>
    <property type="molecule type" value="Genomic_DNA"/>
</dbReference>
<keyword evidence="3" id="KW-1185">Reference proteome</keyword>
<name>A0AAX2IFV1_9FLAO</name>
<dbReference type="Proteomes" id="UP000190669">
    <property type="component" value="Unassembled WGS sequence"/>
</dbReference>